<sequence>MKSTTILCLLVALSSFSEIDRVMSPGKSSSVKSYCVSAQEDEGGEGGEGNMADEAQVQDEVVVDEMTEEVEEEKVEETTEADEASPVTKKFDTDKVLKIVKENKAAIFGIVGAAAAGGVGWAFIKG</sequence>
<comment type="caution">
    <text evidence="4">The sequence shown here is derived from an EMBL/GenBank/DDBJ whole genome shotgun (WGS) entry which is preliminary data.</text>
</comment>
<keyword evidence="2" id="KW-0812">Transmembrane</keyword>
<feature type="region of interest" description="Disordered" evidence="1">
    <location>
        <begin position="68"/>
        <end position="87"/>
    </location>
</feature>
<keyword evidence="2" id="KW-1133">Transmembrane helix</keyword>
<feature type="signal peptide" evidence="3">
    <location>
        <begin position="1"/>
        <end position="19"/>
    </location>
</feature>
<keyword evidence="2" id="KW-0472">Membrane</keyword>
<feature type="chain" id="PRO_5040813584" evidence="3">
    <location>
        <begin position="20"/>
        <end position="126"/>
    </location>
</feature>
<evidence type="ECO:0000313" key="5">
    <source>
        <dbReference type="Proteomes" id="UP001162640"/>
    </source>
</evidence>
<feature type="transmembrane region" description="Helical" evidence="2">
    <location>
        <begin position="105"/>
        <end position="124"/>
    </location>
</feature>
<dbReference type="EMBL" id="BLQM01000176">
    <property type="protein sequence ID" value="GMH72526.1"/>
    <property type="molecule type" value="Genomic_DNA"/>
</dbReference>
<protein>
    <submittedName>
        <fullName evidence="4">Uncharacterized protein</fullName>
    </submittedName>
</protein>
<evidence type="ECO:0000256" key="1">
    <source>
        <dbReference type="SAM" id="MobiDB-lite"/>
    </source>
</evidence>
<organism evidence="4 5">
    <name type="scientific">Triparma laevis f. inornata</name>
    <dbReference type="NCBI Taxonomy" id="1714386"/>
    <lineage>
        <taxon>Eukaryota</taxon>
        <taxon>Sar</taxon>
        <taxon>Stramenopiles</taxon>
        <taxon>Ochrophyta</taxon>
        <taxon>Bolidophyceae</taxon>
        <taxon>Parmales</taxon>
        <taxon>Triparmaceae</taxon>
        <taxon>Triparma</taxon>
    </lineage>
</organism>
<feature type="compositionally biased region" description="Acidic residues" evidence="1">
    <location>
        <begin position="68"/>
        <end position="83"/>
    </location>
</feature>
<evidence type="ECO:0000313" key="4">
    <source>
        <dbReference type="EMBL" id="GMH72526.1"/>
    </source>
</evidence>
<keyword evidence="3" id="KW-0732">Signal</keyword>
<feature type="region of interest" description="Disordered" evidence="1">
    <location>
        <begin position="24"/>
        <end position="54"/>
    </location>
</feature>
<dbReference type="AlphaFoldDB" id="A0A9W7AL33"/>
<proteinExistence type="predicted"/>
<accession>A0A9W7AL33</accession>
<evidence type="ECO:0000256" key="3">
    <source>
        <dbReference type="SAM" id="SignalP"/>
    </source>
</evidence>
<name>A0A9W7AL33_9STRA</name>
<evidence type="ECO:0000256" key="2">
    <source>
        <dbReference type="SAM" id="Phobius"/>
    </source>
</evidence>
<gene>
    <name evidence="4" type="ORF">TL16_g05942</name>
</gene>
<dbReference type="Proteomes" id="UP001162640">
    <property type="component" value="Unassembled WGS sequence"/>
</dbReference>
<reference evidence="5" key="1">
    <citation type="journal article" date="2023" name="Commun. Biol.">
        <title>Genome analysis of Parmales, the sister group of diatoms, reveals the evolutionary specialization of diatoms from phago-mixotrophs to photoautotrophs.</title>
        <authorList>
            <person name="Ban H."/>
            <person name="Sato S."/>
            <person name="Yoshikawa S."/>
            <person name="Yamada K."/>
            <person name="Nakamura Y."/>
            <person name="Ichinomiya M."/>
            <person name="Sato N."/>
            <person name="Blanc-Mathieu R."/>
            <person name="Endo H."/>
            <person name="Kuwata A."/>
            <person name="Ogata H."/>
        </authorList>
    </citation>
    <scope>NUCLEOTIDE SEQUENCE [LARGE SCALE GENOMIC DNA]</scope>
</reference>